<comment type="subcellular location">
    <subcellularLocation>
        <location evidence="1">Nucleus</location>
    </subcellularLocation>
</comment>
<comment type="caution">
    <text evidence="8">The sequence shown here is derived from an EMBL/GenBank/DDBJ whole genome shotgun (WGS) entry which is preliminary data.</text>
</comment>
<keyword evidence="4" id="KW-0539">Nucleus</keyword>
<dbReference type="EMBL" id="QGKV02000297">
    <property type="protein sequence ID" value="KAF3611600.1"/>
    <property type="molecule type" value="Genomic_DNA"/>
</dbReference>
<evidence type="ECO:0000256" key="5">
    <source>
        <dbReference type="ARBA" id="ARBA00047761"/>
    </source>
</evidence>
<evidence type="ECO:0000256" key="6">
    <source>
        <dbReference type="ARBA" id="ARBA00048336"/>
    </source>
</evidence>
<dbReference type="EC" id="3.1.3.16" evidence="2"/>
<reference evidence="8 9" key="1">
    <citation type="journal article" date="2020" name="BMC Genomics">
        <title>Intraspecific diversification of the crop wild relative Brassica cretica Lam. using demographic model selection.</title>
        <authorList>
            <person name="Kioukis A."/>
            <person name="Michalopoulou V.A."/>
            <person name="Briers L."/>
            <person name="Pirintsos S."/>
            <person name="Studholme D.J."/>
            <person name="Pavlidis P."/>
            <person name="Sarris P.F."/>
        </authorList>
    </citation>
    <scope>NUCLEOTIDE SEQUENCE [LARGE SCALE GENOMIC DNA]</scope>
    <source>
        <strain evidence="9">cv. PFS-1207/04</strain>
    </source>
</reference>
<evidence type="ECO:0000313" key="8">
    <source>
        <dbReference type="EMBL" id="KAF3611600.1"/>
    </source>
</evidence>
<evidence type="ECO:0000313" key="9">
    <source>
        <dbReference type="Proteomes" id="UP000266723"/>
    </source>
</evidence>
<dbReference type="SUPFAM" id="SSF56784">
    <property type="entry name" value="HAD-like"/>
    <property type="match status" value="1"/>
</dbReference>
<dbReference type="PANTHER" id="PTHR23081:SF21">
    <property type="entry name" value="RNA POLYMERASE II C-TERMINAL DOMAIN PHOSPHATASE-LIKE-RELATED"/>
    <property type="match status" value="1"/>
</dbReference>
<dbReference type="PANTHER" id="PTHR23081">
    <property type="entry name" value="RNA POLYMERASE II CTD PHOSPHATASE"/>
    <property type="match status" value="1"/>
</dbReference>
<evidence type="ECO:0000256" key="2">
    <source>
        <dbReference type="ARBA" id="ARBA00013081"/>
    </source>
</evidence>
<accession>A0ABQ7F9N8</accession>
<keyword evidence="9" id="KW-1185">Reference proteome</keyword>
<dbReference type="InterPro" id="IPR036412">
    <property type="entry name" value="HAD-like_sf"/>
</dbReference>
<protein>
    <recommendedName>
        <fullName evidence="2">protein-serine/threonine phosphatase</fullName>
        <ecNumber evidence="2">3.1.3.16</ecNumber>
    </recommendedName>
</protein>
<dbReference type="InterPro" id="IPR004274">
    <property type="entry name" value="FCP1_dom"/>
</dbReference>
<dbReference type="Pfam" id="PF03031">
    <property type="entry name" value="NIF"/>
    <property type="match status" value="1"/>
</dbReference>
<evidence type="ECO:0000256" key="3">
    <source>
        <dbReference type="ARBA" id="ARBA00022801"/>
    </source>
</evidence>
<proteinExistence type="predicted"/>
<dbReference type="Proteomes" id="UP000266723">
    <property type="component" value="Unassembled WGS sequence"/>
</dbReference>
<evidence type="ECO:0000259" key="7">
    <source>
        <dbReference type="Pfam" id="PF03031"/>
    </source>
</evidence>
<sequence>MKHLTTIVSCFNETKLHLVLDLDHTLPDSTPFPRLTEAEKYLIKEAASISKDDLRKWNADGDDPMEFLTKLRPFVSDFLEDTNKIAKKEKKKPKQDVLSLEEDRVVPTIKSRVD</sequence>
<evidence type="ECO:0000256" key="1">
    <source>
        <dbReference type="ARBA" id="ARBA00004123"/>
    </source>
</evidence>
<dbReference type="Gene3D" id="3.40.50.1000">
    <property type="entry name" value="HAD superfamily/HAD-like"/>
    <property type="match status" value="1"/>
</dbReference>
<gene>
    <name evidence="8" type="ORF">DY000_02049841</name>
</gene>
<feature type="domain" description="FCP1 homology" evidence="7">
    <location>
        <begin position="17"/>
        <end position="86"/>
    </location>
</feature>
<name>A0ABQ7F9N8_BRACR</name>
<keyword evidence="3" id="KW-0378">Hydrolase</keyword>
<dbReference type="InterPro" id="IPR039189">
    <property type="entry name" value="Fcp1"/>
</dbReference>
<evidence type="ECO:0000256" key="4">
    <source>
        <dbReference type="ARBA" id="ARBA00023242"/>
    </source>
</evidence>
<organism evidence="8 9">
    <name type="scientific">Brassica cretica</name>
    <name type="common">Mustard</name>
    <dbReference type="NCBI Taxonomy" id="69181"/>
    <lineage>
        <taxon>Eukaryota</taxon>
        <taxon>Viridiplantae</taxon>
        <taxon>Streptophyta</taxon>
        <taxon>Embryophyta</taxon>
        <taxon>Tracheophyta</taxon>
        <taxon>Spermatophyta</taxon>
        <taxon>Magnoliopsida</taxon>
        <taxon>eudicotyledons</taxon>
        <taxon>Gunneridae</taxon>
        <taxon>Pentapetalae</taxon>
        <taxon>rosids</taxon>
        <taxon>malvids</taxon>
        <taxon>Brassicales</taxon>
        <taxon>Brassicaceae</taxon>
        <taxon>Brassiceae</taxon>
        <taxon>Brassica</taxon>
    </lineage>
</organism>
<dbReference type="InterPro" id="IPR023214">
    <property type="entry name" value="HAD_sf"/>
</dbReference>
<comment type="catalytic activity">
    <reaction evidence="6">
        <text>O-phospho-L-threonyl-[protein] + H2O = L-threonyl-[protein] + phosphate</text>
        <dbReference type="Rhea" id="RHEA:47004"/>
        <dbReference type="Rhea" id="RHEA-COMP:11060"/>
        <dbReference type="Rhea" id="RHEA-COMP:11605"/>
        <dbReference type="ChEBI" id="CHEBI:15377"/>
        <dbReference type="ChEBI" id="CHEBI:30013"/>
        <dbReference type="ChEBI" id="CHEBI:43474"/>
        <dbReference type="ChEBI" id="CHEBI:61977"/>
        <dbReference type="EC" id="3.1.3.16"/>
    </reaction>
</comment>
<comment type="catalytic activity">
    <reaction evidence="5">
        <text>O-phospho-L-seryl-[protein] + H2O = L-seryl-[protein] + phosphate</text>
        <dbReference type="Rhea" id="RHEA:20629"/>
        <dbReference type="Rhea" id="RHEA-COMP:9863"/>
        <dbReference type="Rhea" id="RHEA-COMP:11604"/>
        <dbReference type="ChEBI" id="CHEBI:15377"/>
        <dbReference type="ChEBI" id="CHEBI:29999"/>
        <dbReference type="ChEBI" id="CHEBI:43474"/>
        <dbReference type="ChEBI" id="CHEBI:83421"/>
        <dbReference type="EC" id="3.1.3.16"/>
    </reaction>
</comment>